<proteinExistence type="predicted"/>
<gene>
    <name evidence="1" type="ORF">GCM10022279_03920</name>
</gene>
<keyword evidence="2" id="KW-1185">Reference proteome</keyword>
<comment type="caution">
    <text evidence="1">The sequence shown here is derived from an EMBL/GenBank/DDBJ whole genome shotgun (WGS) entry which is preliminary data.</text>
</comment>
<dbReference type="RefSeq" id="WP_103046592.1">
    <property type="nucleotide sequence ID" value="NZ_BAABBP010000002.1"/>
</dbReference>
<sequence>MFLKQNAEHVGGYTVTPLAQSAEQGLFIASVSIRRGMYDRIFRFIPRFASAGQAVQYAMAEGRSLVLCNQLG</sequence>
<accession>A0ABP7QK22</accession>
<dbReference type="Proteomes" id="UP001501627">
    <property type="component" value="Unassembled WGS sequence"/>
</dbReference>
<organism evidence="1 2">
    <name type="scientific">Comamonas faecalis</name>
    <dbReference type="NCBI Taxonomy" id="1387849"/>
    <lineage>
        <taxon>Bacteria</taxon>
        <taxon>Pseudomonadati</taxon>
        <taxon>Pseudomonadota</taxon>
        <taxon>Betaproteobacteria</taxon>
        <taxon>Burkholderiales</taxon>
        <taxon>Comamonadaceae</taxon>
        <taxon>Comamonas</taxon>
    </lineage>
</organism>
<name>A0ABP7QK22_9BURK</name>
<reference evidence="2" key="1">
    <citation type="journal article" date="2019" name="Int. J. Syst. Evol. Microbiol.">
        <title>The Global Catalogue of Microorganisms (GCM) 10K type strain sequencing project: providing services to taxonomists for standard genome sequencing and annotation.</title>
        <authorList>
            <consortium name="The Broad Institute Genomics Platform"/>
            <consortium name="The Broad Institute Genome Sequencing Center for Infectious Disease"/>
            <person name="Wu L."/>
            <person name="Ma J."/>
        </authorList>
    </citation>
    <scope>NUCLEOTIDE SEQUENCE [LARGE SCALE GENOMIC DNA]</scope>
    <source>
        <strain evidence="2">JCM 17561</strain>
    </source>
</reference>
<protein>
    <submittedName>
        <fullName evidence="1">Uncharacterized protein</fullName>
    </submittedName>
</protein>
<evidence type="ECO:0000313" key="1">
    <source>
        <dbReference type="EMBL" id="GAA3983759.1"/>
    </source>
</evidence>
<evidence type="ECO:0000313" key="2">
    <source>
        <dbReference type="Proteomes" id="UP001501627"/>
    </source>
</evidence>
<dbReference type="EMBL" id="BAABBP010000002">
    <property type="protein sequence ID" value="GAA3983759.1"/>
    <property type="molecule type" value="Genomic_DNA"/>
</dbReference>